<feature type="region of interest" description="Disordered" evidence="1">
    <location>
        <begin position="309"/>
        <end position="342"/>
    </location>
</feature>
<protein>
    <recommendedName>
        <fullName evidence="5">Transmembrane protein</fullName>
    </recommendedName>
</protein>
<feature type="transmembrane region" description="Helical" evidence="2">
    <location>
        <begin position="65"/>
        <end position="87"/>
    </location>
</feature>
<reference evidence="3" key="1">
    <citation type="submission" date="2021-01" db="EMBL/GenBank/DDBJ databases">
        <authorList>
            <person name="Kaushik A."/>
        </authorList>
    </citation>
    <scope>NUCLEOTIDE SEQUENCE</scope>
    <source>
        <strain evidence="3">AG6-10EEA</strain>
    </source>
</reference>
<keyword evidence="2" id="KW-0812">Transmembrane</keyword>
<feature type="compositionally biased region" description="Basic and acidic residues" evidence="1">
    <location>
        <begin position="266"/>
        <end position="282"/>
    </location>
</feature>
<dbReference type="EMBL" id="CAJMXA010000463">
    <property type="protein sequence ID" value="CAE6431765.1"/>
    <property type="molecule type" value="Genomic_DNA"/>
</dbReference>
<evidence type="ECO:0000256" key="2">
    <source>
        <dbReference type="SAM" id="Phobius"/>
    </source>
</evidence>
<comment type="caution">
    <text evidence="3">The sequence shown here is derived from an EMBL/GenBank/DDBJ whole genome shotgun (WGS) entry which is preliminary data.</text>
</comment>
<feature type="region of interest" description="Disordered" evidence="1">
    <location>
        <begin position="142"/>
        <end position="172"/>
    </location>
</feature>
<feature type="compositionally biased region" description="Basic and acidic residues" evidence="1">
    <location>
        <begin position="513"/>
        <end position="530"/>
    </location>
</feature>
<feature type="compositionally biased region" description="Low complexity" evidence="1">
    <location>
        <begin position="449"/>
        <end position="465"/>
    </location>
</feature>
<evidence type="ECO:0000313" key="4">
    <source>
        <dbReference type="Proteomes" id="UP000663853"/>
    </source>
</evidence>
<keyword evidence="2" id="KW-0472">Membrane</keyword>
<dbReference type="Proteomes" id="UP000663853">
    <property type="component" value="Unassembled WGS sequence"/>
</dbReference>
<feature type="region of interest" description="Disordered" evidence="1">
    <location>
        <begin position="497"/>
        <end position="541"/>
    </location>
</feature>
<dbReference type="AlphaFoldDB" id="A0A8H2XP27"/>
<evidence type="ECO:0008006" key="5">
    <source>
        <dbReference type="Google" id="ProtNLM"/>
    </source>
</evidence>
<feature type="region of interest" description="Disordered" evidence="1">
    <location>
        <begin position="241"/>
        <end position="293"/>
    </location>
</feature>
<feature type="region of interest" description="Disordered" evidence="1">
    <location>
        <begin position="395"/>
        <end position="417"/>
    </location>
</feature>
<feature type="compositionally biased region" description="Polar residues" evidence="1">
    <location>
        <begin position="283"/>
        <end position="292"/>
    </location>
</feature>
<evidence type="ECO:0000313" key="3">
    <source>
        <dbReference type="EMBL" id="CAE6431765.1"/>
    </source>
</evidence>
<accession>A0A8H2XP27</accession>
<proteinExistence type="predicted"/>
<feature type="compositionally biased region" description="Polar residues" evidence="1">
    <location>
        <begin position="144"/>
        <end position="162"/>
    </location>
</feature>
<organism evidence="3 4">
    <name type="scientific">Rhizoctonia solani</name>
    <dbReference type="NCBI Taxonomy" id="456999"/>
    <lineage>
        <taxon>Eukaryota</taxon>
        <taxon>Fungi</taxon>
        <taxon>Dikarya</taxon>
        <taxon>Basidiomycota</taxon>
        <taxon>Agaricomycotina</taxon>
        <taxon>Agaricomycetes</taxon>
        <taxon>Cantharellales</taxon>
        <taxon>Ceratobasidiaceae</taxon>
        <taxon>Rhizoctonia</taxon>
    </lineage>
</organism>
<sequence>MPTTPTIITTRSISTIWPVSLPHSSSTLPSFRPDTPSLVPLPSLTTRDAATAPTVAPTGFSAGTVIALSTVLPSIILILLGIIIHLLRTRTRARSVGSPKDQEDNFPMADIRRSEHPFDPHPLQHRAVSPFNLSMHDLVFGRSPNGSKPETASIRSHVTSDSGHAVSNARADHPTIPPIAITRAPDPDPPPTPVLAVRYPSRFIPGGSKPGDRTSIYVDRTSMDTGSATPSTVVFAHPATTDEASSVGRSSRDEAVPQWSVGTWRSSRDGFAHSRRTSRDESSATAGPSSGRVSAAETLATGVDAQSGSKGLKLLGIGPPTRAHSRSQSQPASTYGLPSLQLSPRLRTRHAPGEVHVRSPLGSVPVQEPQPRTWPQRIYSHRASASLSTPISASTINSHAPISSPAPTPKGQDRRPLNIVVPPRIGVPIRPVAELATFQTPSTPPQPTPRTNTPRTAVPRTPASPLSIQDVLGLTRPRGMSDLAEPSLETRERILRLLGRLPEEPTSSGSGSREGEERRSRDVRRTRSEGGLHGQQLRDTT</sequence>
<keyword evidence="2" id="KW-1133">Transmembrane helix</keyword>
<feature type="region of interest" description="Disordered" evidence="1">
    <location>
        <begin position="436"/>
        <end position="467"/>
    </location>
</feature>
<name>A0A8H2XP27_9AGAM</name>
<evidence type="ECO:0000256" key="1">
    <source>
        <dbReference type="SAM" id="MobiDB-lite"/>
    </source>
</evidence>
<gene>
    <name evidence="3" type="ORF">RDB_LOCUS24818</name>
</gene>